<dbReference type="Pfam" id="PF02949">
    <property type="entry name" value="7tm_6"/>
    <property type="match status" value="1"/>
</dbReference>
<keyword evidence="7" id="KW-0675">Receptor</keyword>
<feature type="transmembrane region" description="Helical" evidence="9">
    <location>
        <begin position="106"/>
        <end position="125"/>
    </location>
</feature>
<comment type="subcellular location">
    <subcellularLocation>
        <location evidence="1">Membrane</location>
        <topology evidence="1">Multi-pass membrane protein</topology>
    </subcellularLocation>
</comment>
<dbReference type="EnsemblMetazoa" id="XM_050649085.1">
    <property type="protein sequence ID" value="XP_050505042.1"/>
    <property type="gene ID" value="LOC126883491"/>
</dbReference>
<accession>A0ABM5K4C7</accession>
<evidence type="ECO:0000256" key="7">
    <source>
        <dbReference type="ARBA" id="ARBA00023170"/>
    </source>
</evidence>
<sequence length="128" mass="15219">MQWRFFMMVFTAGAVLGALLINILVLKPRDAMPYVILTGLGIQNFYVLTETGQYLENESETIYMNATRFKWFQWDRSNRTLLLNFLLQTKRPLSFNCYRIIYQNRALLLLVFRMLHLYTAFYNGLQPT</sequence>
<evidence type="ECO:0000256" key="8">
    <source>
        <dbReference type="ARBA" id="ARBA00023224"/>
    </source>
</evidence>
<proteinExistence type="predicted"/>
<evidence type="ECO:0000256" key="1">
    <source>
        <dbReference type="ARBA" id="ARBA00004141"/>
    </source>
</evidence>
<keyword evidence="3 9" id="KW-0812">Transmembrane</keyword>
<evidence type="ECO:0000313" key="10">
    <source>
        <dbReference type="EnsemblMetazoa" id="XP_050505042.1"/>
    </source>
</evidence>
<evidence type="ECO:0000256" key="5">
    <source>
        <dbReference type="ARBA" id="ARBA00022989"/>
    </source>
</evidence>
<keyword evidence="11" id="KW-1185">Reference proteome</keyword>
<evidence type="ECO:0000256" key="2">
    <source>
        <dbReference type="ARBA" id="ARBA00022606"/>
    </source>
</evidence>
<evidence type="ECO:0000256" key="3">
    <source>
        <dbReference type="ARBA" id="ARBA00022692"/>
    </source>
</evidence>
<organism evidence="10 11">
    <name type="scientific">Diabrotica virgifera virgifera</name>
    <name type="common">western corn rootworm</name>
    <dbReference type="NCBI Taxonomy" id="50390"/>
    <lineage>
        <taxon>Eukaryota</taxon>
        <taxon>Metazoa</taxon>
        <taxon>Ecdysozoa</taxon>
        <taxon>Arthropoda</taxon>
        <taxon>Hexapoda</taxon>
        <taxon>Insecta</taxon>
        <taxon>Pterygota</taxon>
        <taxon>Neoptera</taxon>
        <taxon>Endopterygota</taxon>
        <taxon>Coleoptera</taxon>
        <taxon>Polyphaga</taxon>
        <taxon>Cucujiformia</taxon>
        <taxon>Chrysomeloidea</taxon>
        <taxon>Chrysomelidae</taxon>
        <taxon>Galerucinae</taxon>
        <taxon>Diabroticina</taxon>
        <taxon>Diabroticites</taxon>
        <taxon>Diabrotica</taxon>
    </lineage>
</organism>
<keyword evidence="5 9" id="KW-1133">Transmembrane helix</keyword>
<keyword evidence="4" id="KW-0552">Olfaction</keyword>
<dbReference type="GeneID" id="126883491"/>
<keyword evidence="2" id="KW-0716">Sensory transduction</keyword>
<evidence type="ECO:0000256" key="4">
    <source>
        <dbReference type="ARBA" id="ARBA00022725"/>
    </source>
</evidence>
<evidence type="ECO:0000313" key="11">
    <source>
        <dbReference type="Proteomes" id="UP001652700"/>
    </source>
</evidence>
<keyword evidence="8" id="KW-0807">Transducer</keyword>
<keyword evidence="6 9" id="KW-0472">Membrane</keyword>
<dbReference type="InterPro" id="IPR004117">
    <property type="entry name" value="7tm6_olfct_rcpt"/>
</dbReference>
<evidence type="ECO:0000256" key="9">
    <source>
        <dbReference type="SAM" id="Phobius"/>
    </source>
</evidence>
<feature type="transmembrane region" description="Helical" evidence="9">
    <location>
        <begin position="6"/>
        <end position="26"/>
    </location>
</feature>
<dbReference type="Proteomes" id="UP001652700">
    <property type="component" value="Unplaced"/>
</dbReference>
<dbReference type="RefSeq" id="XP_050505042.1">
    <property type="nucleotide sequence ID" value="XM_050649085.1"/>
</dbReference>
<evidence type="ECO:0000256" key="6">
    <source>
        <dbReference type="ARBA" id="ARBA00023136"/>
    </source>
</evidence>
<name>A0ABM5K4C7_DIAVI</name>
<protein>
    <submittedName>
        <fullName evidence="10">Uncharacterized protein</fullName>
    </submittedName>
</protein>
<reference evidence="10" key="1">
    <citation type="submission" date="2025-05" db="UniProtKB">
        <authorList>
            <consortium name="EnsemblMetazoa"/>
        </authorList>
    </citation>
    <scope>IDENTIFICATION</scope>
</reference>